<accession>A0A9P8P784</accession>
<dbReference type="AlphaFoldDB" id="A0A9P8P784"/>
<evidence type="ECO:0000313" key="2">
    <source>
        <dbReference type="Proteomes" id="UP000769157"/>
    </source>
</evidence>
<dbReference type="GeneID" id="70235471"/>
<proteinExistence type="predicted"/>
<protein>
    <submittedName>
        <fullName evidence="1">Uncharacterized protein</fullName>
    </submittedName>
</protein>
<dbReference type="RefSeq" id="XP_046061641.1">
    <property type="nucleotide sequence ID" value="XM_046204488.1"/>
</dbReference>
<sequence length="117" mass="12554">MRIGSLNTLKVKILLRQSKATILDSGFGMSQAVLSTSNKSCSVGSSPVFKVSIDLFSSSTKFLCFLVISLIWRSFSNDDLINETVAAWLTEVAALIARLLAGLDGRDACDPLVKGIV</sequence>
<name>A0A9P8P784_9ASCO</name>
<comment type="caution">
    <text evidence="1">The sequence shown here is derived from an EMBL/GenBank/DDBJ whole genome shotgun (WGS) entry which is preliminary data.</text>
</comment>
<reference evidence="1" key="2">
    <citation type="submission" date="2021-01" db="EMBL/GenBank/DDBJ databases">
        <authorList>
            <person name="Schikora-Tamarit M.A."/>
        </authorList>
    </citation>
    <scope>NUCLEOTIDE SEQUENCE</scope>
    <source>
        <strain evidence="1">CBS6075</strain>
    </source>
</reference>
<gene>
    <name evidence="1" type="ORF">OGAPHI_003506</name>
</gene>
<dbReference type="EMBL" id="JAEUBE010000255">
    <property type="protein sequence ID" value="KAH3666510.1"/>
    <property type="molecule type" value="Genomic_DNA"/>
</dbReference>
<evidence type="ECO:0000313" key="1">
    <source>
        <dbReference type="EMBL" id="KAH3666510.1"/>
    </source>
</evidence>
<organism evidence="1 2">
    <name type="scientific">Ogataea philodendri</name>
    <dbReference type="NCBI Taxonomy" id="1378263"/>
    <lineage>
        <taxon>Eukaryota</taxon>
        <taxon>Fungi</taxon>
        <taxon>Dikarya</taxon>
        <taxon>Ascomycota</taxon>
        <taxon>Saccharomycotina</taxon>
        <taxon>Pichiomycetes</taxon>
        <taxon>Pichiales</taxon>
        <taxon>Pichiaceae</taxon>
        <taxon>Ogataea</taxon>
    </lineage>
</organism>
<dbReference type="Proteomes" id="UP000769157">
    <property type="component" value="Unassembled WGS sequence"/>
</dbReference>
<reference evidence="1" key="1">
    <citation type="journal article" date="2021" name="Open Biol.">
        <title>Shared evolutionary footprints suggest mitochondrial oxidative damage underlies multiple complex I losses in fungi.</title>
        <authorList>
            <person name="Schikora-Tamarit M.A."/>
            <person name="Marcet-Houben M."/>
            <person name="Nosek J."/>
            <person name="Gabaldon T."/>
        </authorList>
    </citation>
    <scope>NUCLEOTIDE SEQUENCE</scope>
    <source>
        <strain evidence="1">CBS6075</strain>
    </source>
</reference>
<keyword evidence="2" id="KW-1185">Reference proteome</keyword>